<protein>
    <recommendedName>
        <fullName evidence="3">Phosphocarrier protein HPr</fullName>
    </recommendedName>
</protein>
<dbReference type="InterPro" id="IPR001020">
    <property type="entry name" value="PTS_HPr_His_P_site"/>
</dbReference>
<reference evidence="7 8" key="1">
    <citation type="submission" date="2020-08" db="EMBL/GenBank/DDBJ databases">
        <title>A Genomic Blueprint of the Chicken Gut Microbiome.</title>
        <authorList>
            <person name="Gilroy R."/>
            <person name="Ravi A."/>
            <person name="Getino M."/>
            <person name="Pursley I."/>
            <person name="Horton D.L."/>
            <person name="Alikhan N.-F."/>
            <person name="Baker D."/>
            <person name="Gharbi K."/>
            <person name="Hall N."/>
            <person name="Watson M."/>
            <person name="Adriaenssens E.M."/>
            <person name="Foster-Nyarko E."/>
            <person name="Jarju S."/>
            <person name="Secka A."/>
            <person name="Antonio M."/>
            <person name="Oren A."/>
            <person name="Chaudhuri R."/>
            <person name="La Ragione R.M."/>
            <person name="Hildebrand F."/>
            <person name="Pallen M.J."/>
        </authorList>
    </citation>
    <scope>NUCLEOTIDE SEQUENCE [LARGE SCALE GENOMIC DNA]</scope>
    <source>
        <strain evidence="7 8">N37</strain>
    </source>
</reference>
<evidence type="ECO:0000313" key="7">
    <source>
        <dbReference type="EMBL" id="MBD8046081.1"/>
    </source>
</evidence>
<evidence type="ECO:0000256" key="4">
    <source>
        <dbReference type="ARBA" id="ARBA00022490"/>
    </source>
</evidence>
<keyword evidence="4" id="KW-0963">Cytoplasm</keyword>
<evidence type="ECO:0000256" key="3">
    <source>
        <dbReference type="ARBA" id="ARBA00020422"/>
    </source>
</evidence>
<comment type="caution">
    <text evidence="7">The sequence shown here is derived from an EMBL/GenBank/DDBJ whole genome shotgun (WGS) entry which is preliminary data.</text>
</comment>
<gene>
    <name evidence="7" type="ORF">H9637_03310</name>
</gene>
<dbReference type="InterPro" id="IPR050399">
    <property type="entry name" value="HPr"/>
</dbReference>
<proteinExistence type="predicted"/>
<evidence type="ECO:0000259" key="6">
    <source>
        <dbReference type="PROSITE" id="PS51350"/>
    </source>
</evidence>
<comment type="function">
    <text evidence="1">General (non sugar-specific) component of the phosphoenolpyruvate-dependent sugar phosphotransferase system (sugar PTS). This major carbohydrate active-transport system catalyzes the phosphorylation of incoming sugar substrates concomitantly with their translocation across the cell membrane. The phosphoryl group from phosphoenolpyruvate (PEP) is transferred to the phosphoryl carrier protein HPr by enzyme I. Phospho-HPr then transfers it to the PTS EIIA domain.</text>
</comment>
<dbReference type="InterPro" id="IPR000032">
    <property type="entry name" value="HPr-like"/>
</dbReference>
<dbReference type="EMBL" id="JACSQB010000029">
    <property type="protein sequence ID" value="MBD8046081.1"/>
    <property type="molecule type" value="Genomic_DNA"/>
</dbReference>
<dbReference type="NCBIfam" id="TIGR01003">
    <property type="entry name" value="PTS_HPr_family"/>
    <property type="match status" value="1"/>
</dbReference>
<dbReference type="InterPro" id="IPR002114">
    <property type="entry name" value="PTS_HPr_Ser_P_site"/>
</dbReference>
<keyword evidence="8" id="KW-1185">Reference proteome</keyword>
<dbReference type="SUPFAM" id="SSF55594">
    <property type="entry name" value="HPr-like"/>
    <property type="match status" value="1"/>
</dbReference>
<dbReference type="PROSITE" id="PS00589">
    <property type="entry name" value="PTS_HPR_SER"/>
    <property type="match status" value="1"/>
</dbReference>
<dbReference type="PANTHER" id="PTHR33705:SF2">
    <property type="entry name" value="PHOSPHOCARRIER PROTEIN NPR"/>
    <property type="match status" value="1"/>
</dbReference>
<organism evidence="7 8">
    <name type="scientific">Clostridium faecium</name>
    <dbReference type="NCBI Taxonomy" id="2762223"/>
    <lineage>
        <taxon>Bacteria</taxon>
        <taxon>Bacillati</taxon>
        <taxon>Bacillota</taxon>
        <taxon>Clostridia</taxon>
        <taxon>Eubacteriales</taxon>
        <taxon>Clostridiaceae</taxon>
        <taxon>Clostridium</taxon>
    </lineage>
</organism>
<accession>A0ABR8YPA0</accession>
<keyword evidence="5" id="KW-0598">Phosphotransferase system</keyword>
<name>A0ABR8YPA0_9CLOT</name>
<evidence type="ECO:0000313" key="8">
    <source>
        <dbReference type="Proteomes" id="UP000627166"/>
    </source>
</evidence>
<dbReference type="Gene3D" id="3.30.1340.10">
    <property type="entry name" value="HPr-like"/>
    <property type="match status" value="1"/>
</dbReference>
<comment type="subcellular location">
    <subcellularLocation>
        <location evidence="2">Cytoplasm</location>
    </subcellularLocation>
</comment>
<evidence type="ECO:0000256" key="1">
    <source>
        <dbReference type="ARBA" id="ARBA00003681"/>
    </source>
</evidence>
<dbReference type="Pfam" id="PF00381">
    <property type="entry name" value="PTS-HPr"/>
    <property type="match status" value="1"/>
</dbReference>
<feature type="domain" description="HPr" evidence="6">
    <location>
        <begin position="1"/>
        <end position="88"/>
    </location>
</feature>
<dbReference type="CDD" id="cd00367">
    <property type="entry name" value="PTS-HPr_like"/>
    <property type="match status" value="1"/>
</dbReference>
<dbReference type="Proteomes" id="UP000627166">
    <property type="component" value="Unassembled WGS sequence"/>
</dbReference>
<dbReference type="PROSITE" id="PS51350">
    <property type="entry name" value="PTS_HPR_DOM"/>
    <property type="match status" value="1"/>
</dbReference>
<dbReference type="PROSITE" id="PS00369">
    <property type="entry name" value="PTS_HPR_HIS"/>
    <property type="match status" value="1"/>
</dbReference>
<sequence length="88" mass="9475">MKKLDVTVKSKSGLHARPAATLVNLTQKFESNITIEKDGRSANAKSIIGVLSIGAAMGDNVSVLIDGEDETEAFNELEELFNKTLPNE</sequence>
<evidence type="ECO:0000256" key="5">
    <source>
        <dbReference type="ARBA" id="ARBA00022683"/>
    </source>
</evidence>
<dbReference type="PANTHER" id="PTHR33705">
    <property type="entry name" value="PHOSPHOCARRIER PROTEIN HPR"/>
    <property type="match status" value="1"/>
</dbReference>
<evidence type="ECO:0000256" key="2">
    <source>
        <dbReference type="ARBA" id="ARBA00004496"/>
    </source>
</evidence>
<dbReference type="InterPro" id="IPR035895">
    <property type="entry name" value="HPr-like_sf"/>
</dbReference>
<dbReference type="RefSeq" id="WP_191739059.1">
    <property type="nucleotide sequence ID" value="NZ_JACSQB010000029.1"/>
</dbReference>
<dbReference type="PRINTS" id="PR00107">
    <property type="entry name" value="PHOSPHOCPHPR"/>
</dbReference>